<accession>A0A9P0J395</accession>
<dbReference type="PANTHER" id="PTHR47027">
    <property type="entry name" value="REVERSE TRANSCRIPTASE DOMAIN-CONTAINING PROTEIN"/>
    <property type="match status" value="1"/>
</dbReference>
<proteinExistence type="predicted"/>
<reference evidence="2" key="2">
    <citation type="submission" date="2022-10" db="EMBL/GenBank/DDBJ databases">
        <authorList>
            <consortium name="ENA_rothamsted_submissions"/>
            <consortium name="culmorum"/>
            <person name="King R."/>
        </authorList>
    </citation>
    <scope>NUCLEOTIDE SEQUENCE</scope>
</reference>
<dbReference type="AlphaFoldDB" id="A0A9P0J395"/>
<dbReference type="PROSITE" id="PS50878">
    <property type="entry name" value="RT_POL"/>
    <property type="match status" value="1"/>
</dbReference>
<sequence>MPRRQTMELNENHTILAYADDIIILGDTRQDTVNSMSDLMKVCKHIGLSINQEKTKYMFMTREARDNEDDSDLEVDGISFQQVHDFKYLGVNINNRNCMHNEIKLRLKAGNGCYFAMSHLFKSKLLSRKNKEKLYTTYLRPIVTYACCTWATTAGDENKLNIFERKVLRKIYGPVYNPDTQVWERRSNEQIQQLYGKGNIVQFVKGTRMEWAGHVWRADNSIVKKVIVNNLNRKRPRGRPKQRWIDAVKRDIQELRPDWHGDLMHAYNREEWKNLILAAKGLNGL</sequence>
<dbReference type="Pfam" id="PF00078">
    <property type="entry name" value="RVT_1"/>
    <property type="match status" value="1"/>
</dbReference>
<organism evidence="2 3">
    <name type="scientific">Aphis gossypii</name>
    <name type="common">Cotton aphid</name>
    <dbReference type="NCBI Taxonomy" id="80765"/>
    <lineage>
        <taxon>Eukaryota</taxon>
        <taxon>Metazoa</taxon>
        <taxon>Ecdysozoa</taxon>
        <taxon>Arthropoda</taxon>
        <taxon>Hexapoda</taxon>
        <taxon>Insecta</taxon>
        <taxon>Pterygota</taxon>
        <taxon>Neoptera</taxon>
        <taxon>Paraneoptera</taxon>
        <taxon>Hemiptera</taxon>
        <taxon>Sternorrhyncha</taxon>
        <taxon>Aphidomorpha</taxon>
        <taxon>Aphidoidea</taxon>
        <taxon>Aphididae</taxon>
        <taxon>Aphidini</taxon>
        <taxon>Aphis</taxon>
        <taxon>Aphis</taxon>
    </lineage>
</organism>
<dbReference type="InterPro" id="IPR043502">
    <property type="entry name" value="DNA/RNA_pol_sf"/>
</dbReference>
<evidence type="ECO:0000313" key="2">
    <source>
        <dbReference type="EMBL" id="CAH1726136.1"/>
    </source>
</evidence>
<dbReference type="EMBL" id="OU899035">
    <property type="protein sequence ID" value="CAH1726136.1"/>
    <property type="molecule type" value="Genomic_DNA"/>
</dbReference>
<keyword evidence="3" id="KW-1185">Reference proteome</keyword>
<evidence type="ECO:0000313" key="3">
    <source>
        <dbReference type="Proteomes" id="UP001154329"/>
    </source>
</evidence>
<dbReference type="PANTHER" id="PTHR47027:SF29">
    <property type="entry name" value="C2H2-TYPE DOMAIN-CONTAINING PROTEIN"/>
    <property type="match status" value="1"/>
</dbReference>
<name>A0A9P0J395_APHGO</name>
<dbReference type="Gene3D" id="3.30.70.270">
    <property type="match status" value="1"/>
</dbReference>
<evidence type="ECO:0000259" key="1">
    <source>
        <dbReference type="PROSITE" id="PS50878"/>
    </source>
</evidence>
<protein>
    <recommendedName>
        <fullName evidence="1">Reverse transcriptase domain-containing protein</fullName>
    </recommendedName>
</protein>
<dbReference type="Proteomes" id="UP001154329">
    <property type="component" value="Chromosome 2"/>
</dbReference>
<dbReference type="GO" id="GO:0071897">
    <property type="term" value="P:DNA biosynthetic process"/>
    <property type="evidence" value="ECO:0007669"/>
    <property type="project" value="UniProtKB-ARBA"/>
</dbReference>
<gene>
    <name evidence="2" type="ORF">APHIGO_LOCUS7076</name>
</gene>
<dbReference type="InterPro" id="IPR043128">
    <property type="entry name" value="Rev_trsase/Diguanyl_cyclase"/>
</dbReference>
<reference evidence="2" key="1">
    <citation type="submission" date="2022-02" db="EMBL/GenBank/DDBJ databases">
        <authorList>
            <person name="King R."/>
        </authorList>
    </citation>
    <scope>NUCLEOTIDE SEQUENCE</scope>
</reference>
<feature type="domain" description="Reverse transcriptase" evidence="1">
    <location>
        <begin position="1"/>
        <end position="93"/>
    </location>
</feature>
<dbReference type="PRINTS" id="PR01345">
    <property type="entry name" value="CERVTRCPTASE"/>
</dbReference>
<dbReference type="SUPFAM" id="SSF56672">
    <property type="entry name" value="DNA/RNA polymerases"/>
    <property type="match status" value="1"/>
</dbReference>
<dbReference type="InterPro" id="IPR000477">
    <property type="entry name" value="RT_dom"/>
</dbReference>